<dbReference type="EMBL" id="ANAH02000005">
    <property type="protein sequence ID" value="EPX63745.1"/>
    <property type="molecule type" value="Genomic_DNA"/>
</dbReference>
<feature type="region of interest" description="Disordered" evidence="1">
    <location>
        <begin position="1"/>
        <end position="32"/>
    </location>
</feature>
<comment type="caution">
    <text evidence="2">The sequence shown here is derived from an EMBL/GenBank/DDBJ whole genome shotgun (WGS) entry which is preliminary data.</text>
</comment>
<feature type="compositionally biased region" description="Gly residues" evidence="1">
    <location>
        <begin position="13"/>
        <end position="30"/>
    </location>
</feature>
<evidence type="ECO:0000313" key="2">
    <source>
        <dbReference type="EMBL" id="EPX63745.1"/>
    </source>
</evidence>
<gene>
    <name evidence="2" type="ORF">D187_006154</name>
</gene>
<dbReference type="Proteomes" id="UP000011682">
    <property type="component" value="Unassembled WGS sequence"/>
</dbReference>
<dbReference type="AlphaFoldDB" id="S9PHD1"/>
<proteinExistence type="predicted"/>
<reference evidence="2" key="1">
    <citation type="submission" date="2013-05" db="EMBL/GenBank/DDBJ databases">
        <title>Genome assembly of Cystobacter fuscus DSM 2262.</title>
        <authorList>
            <person name="Sharma G."/>
            <person name="Khatri I."/>
            <person name="Kaur C."/>
            <person name="Mayilraj S."/>
            <person name="Subramanian S."/>
        </authorList>
    </citation>
    <scope>NUCLEOTIDE SEQUENCE [LARGE SCALE GENOMIC DNA]</scope>
    <source>
        <strain evidence="2">DSM 2262</strain>
    </source>
</reference>
<keyword evidence="3" id="KW-1185">Reference proteome</keyword>
<protein>
    <submittedName>
        <fullName evidence="2">Uncharacterized protein</fullName>
    </submittedName>
</protein>
<sequence>MGGHPEGQRPQHEGGGGDEASGSRGHGGAGLYVAPSLAASTPSVWTGMEPLGYSLEGRDARLPWEV</sequence>
<feature type="compositionally biased region" description="Basic and acidic residues" evidence="1">
    <location>
        <begin position="1"/>
        <end position="12"/>
    </location>
</feature>
<accession>S9PHD1</accession>
<organism evidence="2 3">
    <name type="scientific">Cystobacter fuscus (strain ATCC 25194 / DSM 2262 / NBRC 100088 / M29)</name>
    <dbReference type="NCBI Taxonomy" id="1242864"/>
    <lineage>
        <taxon>Bacteria</taxon>
        <taxon>Pseudomonadati</taxon>
        <taxon>Myxococcota</taxon>
        <taxon>Myxococcia</taxon>
        <taxon>Myxococcales</taxon>
        <taxon>Cystobacterineae</taxon>
        <taxon>Archangiaceae</taxon>
        <taxon>Cystobacter</taxon>
    </lineage>
</organism>
<evidence type="ECO:0000256" key="1">
    <source>
        <dbReference type="SAM" id="MobiDB-lite"/>
    </source>
</evidence>
<name>S9PHD1_CYSF2</name>
<evidence type="ECO:0000313" key="3">
    <source>
        <dbReference type="Proteomes" id="UP000011682"/>
    </source>
</evidence>